<evidence type="ECO:0000313" key="2">
    <source>
        <dbReference type="Proteomes" id="UP000007322"/>
    </source>
</evidence>
<sequence>MALNLHDFIHKLMANHQPNQELSPHIRMVICSLIATGQSERSLATLFGVSRHAIHHAIEL</sequence>
<reference evidence="1 2" key="1">
    <citation type="journal article" date="2011" name="Nat. Biotechnol.">
        <title>Comparative genomic analysis of the thermophilic biomass-degrading fungi Myceliophthora thermophila and Thielavia terrestris.</title>
        <authorList>
            <person name="Berka R.M."/>
            <person name="Grigoriev I.V."/>
            <person name="Otillar R."/>
            <person name="Salamov A."/>
            <person name="Grimwood J."/>
            <person name="Reid I."/>
            <person name="Ishmael N."/>
            <person name="John T."/>
            <person name="Darmond C."/>
            <person name="Moisan M.-C."/>
            <person name="Henrissat B."/>
            <person name="Coutinho P.M."/>
            <person name="Lombard V."/>
            <person name="Natvig D.O."/>
            <person name="Lindquist E."/>
            <person name="Schmutz J."/>
            <person name="Lucas S."/>
            <person name="Harris P."/>
            <person name="Powlowski J."/>
            <person name="Bellemare A."/>
            <person name="Taylor D."/>
            <person name="Butler G."/>
            <person name="de Vries R.P."/>
            <person name="Allijn I.E."/>
            <person name="van den Brink J."/>
            <person name="Ushinsky S."/>
            <person name="Storms R."/>
            <person name="Powell A.J."/>
            <person name="Paulsen I.T."/>
            <person name="Elbourne L.D.H."/>
            <person name="Baker S.E."/>
            <person name="Magnuson J."/>
            <person name="LaBoissiere S."/>
            <person name="Clutterbuck A.J."/>
            <person name="Martinez D."/>
            <person name="Wogulis M."/>
            <person name="de Leon A.L."/>
            <person name="Rey M.W."/>
            <person name="Tsang A."/>
        </authorList>
    </citation>
    <scope>NUCLEOTIDE SEQUENCE [LARGE SCALE GENOMIC DNA]</scope>
    <source>
        <strain evidence="2">ATCC 42464 / BCRC 31852 / DSM 1799</strain>
    </source>
</reference>
<protein>
    <recommendedName>
        <fullName evidence="3">Transposase Helix-turn-helix domain-containing protein</fullName>
    </recommendedName>
</protein>
<proteinExistence type="predicted"/>
<evidence type="ECO:0008006" key="3">
    <source>
        <dbReference type="Google" id="ProtNLM"/>
    </source>
</evidence>
<dbReference type="VEuPathDB" id="FungiDB:MYCTH_68404"/>
<gene>
    <name evidence="1" type="ORF">MYCTH_68404</name>
</gene>
<dbReference type="EMBL" id="CP003004">
    <property type="protein sequence ID" value="AEO57347.1"/>
    <property type="molecule type" value="Genomic_DNA"/>
</dbReference>
<dbReference type="InParanoid" id="G2QCM4"/>
<evidence type="ECO:0000313" key="1">
    <source>
        <dbReference type="EMBL" id="AEO57347.1"/>
    </source>
</evidence>
<accession>G2QCM4</accession>
<dbReference type="OrthoDB" id="5150811at2759"/>
<dbReference type="Proteomes" id="UP000007322">
    <property type="component" value="Chromosome 3"/>
</dbReference>
<dbReference type="HOGENOM" id="CLU_2943435_0_0_1"/>
<organism evidence="1 2">
    <name type="scientific">Thermothelomyces thermophilus (strain ATCC 42464 / BCRC 31852 / DSM 1799)</name>
    <name type="common">Sporotrichum thermophile</name>
    <dbReference type="NCBI Taxonomy" id="573729"/>
    <lineage>
        <taxon>Eukaryota</taxon>
        <taxon>Fungi</taxon>
        <taxon>Dikarya</taxon>
        <taxon>Ascomycota</taxon>
        <taxon>Pezizomycotina</taxon>
        <taxon>Sordariomycetes</taxon>
        <taxon>Sordariomycetidae</taxon>
        <taxon>Sordariales</taxon>
        <taxon>Chaetomiaceae</taxon>
        <taxon>Thermothelomyces</taxon>
    </lineage>
</organism>
<dbReference type="KEGG" id="mtm:MYCTH_68404"/>
<dbReference type="GeneID" id="11512668"/>
<keyword evidence="2" id="KW-1185">Reference proteome</keyword>
<dbReference type="AlphaFoldDB" id="G2QCM4"/>
<feature type="non-terminal residue" evidence="1">
    <location>
        <position position="1"/>
    </location>
</feature>
<name>G2QCM4_THET4</name>
<dbReference type="RefSeq" id="XP_003662592.1">
    <property type="nucleotide sequence ID" value="XM_003662544.1"/>
</dbReference>